<protein>
    <recommendedName>
        <fullName evidence="2">LYR motif-containing protein Cup1-like N-terminal domain-containing protein</fullName>
    </recommendedName>
</protein>
<sequence>MFRPTPEHSLYIRALYKRVLSEASLFFDDRARTFMVNRARRTFREYKDCKDEQRIKNKLHEARKRLHRIERANELDQKSVFKILMAAYGRTGKVKHRLLYPYLYEHYPVDLPVPEPFVPHVPHTTPPRQLCGPLKALVEQDMYKKIEPELPEPQFKPLHPGRKANLLWRWRSFLIEHMEPPLPMEIVNELETKAGASKDDPLTAKQMQKGGPEWMYLYDRYGIDPDLMHLRPVPELVPRAKMSRRLPLPPSPFAKPLGAFEASTFLDNLCDYQGSLQLDDNGIDQSHNHPGAVPAIPERRLRRFYQRLLSKVALISPLPEANTLYDPSISYTISRSTWQTGTPTRTVLDPHSMPPGYKDSPQKRGKKKKK</sequence>
<dbReference type="CDD" id="cd20273">
    <property type="entry name" value="Complex1_LYR_unchar"/>
    <property type="match status" value="1"/>
</dbReference>
<feature type="region of interest" description="Disordered" evidence="1">
    <location>
        <begin position="340"/>
        <end position="370"/>
    </location>
</feature>
<accession>A0A1X2G645</accession>
<dbReference type="EMBL" id="MCGT01000039">
    <property type="protein sequence ID" value="ORX46059.1"/>
    <property type="molecule type" value="Genomic_DNA"/>
</dbReference>
<proteinExistence type="predicted"/>
<gene>
    <name evidence="3" type="ORF">DM01DRAFT_1410728</name>
</gene>
<evidence type="ECO:0000259" key="2">
    <source>
        <dbReference type="Pfam" id="PF20263"/>
    </source>
</evidence>
<evidence type="ECO:0000313" key="3">
    <source>
        <dbReference type="EMBL" id="ORX46059.1"/>
    </source>
</evidence>
<dbReference type="Proteomes" id="UP000242146">
    <property type="component" value="Unassembled WGS sequence"/>
</dbReference>
<evidence type="ECO:0000256" key="1">
    <source>
        <dbReference type="SAM" id="MobiDB-lite"/>
    </source>
</evidence>
<dbReference type="InterPro" id="IPR046896">
    <property type="entry name" value="Cup1-like_N"/>
</dbReference>
<dbReference type="Pfam" id="PF20263">
    <property type="entry name" value="LYRM2-like"/>
    <property type="match status" value="1"/>
</dbReference>
<feature type="domain" description="LYR motif-containing protein Cup1-like N-terminal" evidence="2">
    <location>
        <begin position="15"/>
        <end position="99"/>
    </location>
</feature>
<evidence type="ECO:0000313" key="4">
    <source>
        <dbReference type="Proteomes" id="UP000242146"/>
    </source>
</evidence>
<dbReference type="OrthoDB" id="5521299at2759"/>
<name>A0A1X2G645_9FUNG</name>
<organism evidence="3 4">
    <name type="scientific">Hesseltinella vesiculosa</name>
    <dbReference type="NCBI Taxonomy" id="101127"/>
    <lineage>
        <taxon>Eukaryota</taxon>
        <taxon>Fungi</taxon>
        <taxon>Fungi incertae sedis</taxon>
        <taxon>Mucoromycota</taxon>
        <taxon>Mucoromycotina</taxon>
        <taxon>Mucoromycetes</taxon>
        <taxon>Mucorales</taxon>
        <taxon>Cunninghamellaceae</taxon>
        <taxon>Hesseltinella</taxon>
    </lineage>
</organism>
<dbReference type="AlphaFoldDB" id="A0A1X2G645"/>
<keyword evidence="4" id="KW-1185">Reference proteome</keyword>
<reference evidence="3 4" key="1">
    <citation type="submission" date="2016-07" db="EMBL/GenBank/DDBJ databases">
        <title>Pervasive Adenine N6-methylation of Active Genes in Fungi.</title>
        <authorList>
            <consortium name="DOE Joint Genome Institute"/>
            <person name="Mondo S.J."/>
            <person name="Dannebaum R.O."/>
            <person name="Kuo R.C."/>
            <person name="Labutti K."/>
            <person name="Haridas S."/>
            <person name="Kuo A."/>
            <person name="Salamov A."/>
            <person name="Ahrendt S.R."/>
            <person name="Lipzen A."/>
            <person name="Sullivan W."/>
            <person name="Andreopoulos W.B."/>
            <person name="Clum A."/>
            <person name="Lindquist E."/>
            <person name="Daum C."/>
            <person name="Ramamoorthy G.K."/>
            <person name="Gryganskyi A."/>
            <person name="Culley D."/>
            <person name="Magnuson J.K."/>
            <person name="James T.Y."/>
            <person name="O'Malley M.A."/>
            <person name="Stajich J.E."/>
            <person name="Spatafora J.W."/>
            <person name="Visel A."/>
            <person name="Grigoriev I.V."/>
        </authorList>
    </citation>
    <scope>NUCLEOTIDE SEQUENCE [LARGE SCALE GENOMIC DNA]</scope>
    <source>
        <strain evidence="3 4">NRRL 3301</strain>
    </source>
</reference>
<comment type="caution">
    <text evidence="3">The sequence shown here is derived from an EMBL/GenBank/DDBJ whole genome shotgun (WGS) entry which is preliminary data.</text>
</comment>